<dbReference type="RefSeq" id="WP_020816077.1">
    <property type="nucleotide sequence ID" value="NZ_ATAY01000063.1"/>
</dbReference>
<sequence>MESLYNILDKPLIIEKHFKPQDSRAFKIRMDNLYLNSMGKVYKRQQLDSRFTRVINHVYQDAIAFVTNKWDTMSFTNKLPKKPDVSIDWTFMQKREFYSHMILSNERLEEIKAKNRNIVNSEDYKKCFDSIEKTFSGLPKLPSIYLAVMQTFDILAFDNYLSYIYVHSYTNKGWNLDQWVKITPPELEHTQDAKIGLGLYSDNSFFRNGNFYLKFTGYGKANNKFCAVFDYYCDYSQVKMQEKNASNIQRNGTSYYHGQLWVSLDSHDIERGTMLESYIALQEGSVKTPVHIRRRVLCESLA</sequence>
<comment type="caution">
    <text evidence="1">The sequence shown here is derived from an EMBL/GenBank/DDBJ whole genome shotgun (WGS) entry which is preliminary data.</text>
</comment>
<evidence type="ECO:0000313" key="1">
    <source>
        <dbReference type="EMBL" id="EPR10509.1"/>
    </source>
</evidence>
<accession>U4QZU7</accession>
<dbReference type="PATRIC" id="fig|1330534.3.peg.2580"/>
<gene>
    <name evidence="1" type="ORF">L323_13015</name>
</gene>
<dbReference type="OrthoDB" id="1739698at2"/>
<dbReference type="EMBL" id="ATAY01000063">
    <property type="protein sequence ID" value="EPR10509.1"/>
    <property type="molecule type" value="Genomic_DNA"/>
</dbReference>
<dbReference type="Proteomes" id="UP000016860">
    <property type="component" value="Unassembled WGS sequence"/>
</dbReference>
<protein>
    <submittedName>
        <fullName evidence="1">Uncharacterized protein</fullName>
    </submittedName>
</protein>
<proteinExistence type="predicted"/>
<organism evidence="1 2">
    <name type="scientific">Ruminiclostridium papyrosolvens C7</name>
    <dbReference type="NCBI Taxonomy" id="1330534"/>
    <lineage>
        <taxon>Bacteria</taxon>
        <taxon>Bacillati</taxon>
        <taxon>Bacillota</taxon>
        <taxon>Clostridia</taxon>
        <taxon>Eubacteriales</taxon>
        <taxon>Oscillospiraceae</taxon>
        <taxon>Ruminiclostridium</taxon>
    </lineage>
</organism>
<dbReference type="AlphaFoldDB" id="U4QZU7"/>
<evidence type="ECO:0000313" key="2">
    <source>
        <dbReference type="Proteomes" id="UP000016860"/>
    </source>
</evidence>
<reference evidence="1 2" key="1">
    <citation type="journal article" date="2013" name="Genome Announc.">
        <title>Draft Genome Sequence of the Cellulolytic Bacterium Clostridium papyrosolvens C7 (ATCC 700395).</title>
        <authorList>
            <person name="Zepeda V."/>
            <person name="Dassa B."/>
            <person name="Borovok I."/>
            <person name="Lamed R."/>
            <person name="Bayer E.A."/>
            <person name="Cate J.H."/>
        </authorList>
    </citation>
    <scope>NUCLEOTIDE SEQUENCE [LARGE SCALE GENOMIC DNA]</scope>
    <source>
        <strain evidence="1 2">C7</strain>
    </source>
</reference>
<dbReference type="STRING" id="1330534.L323_13015"/>
<name>U4QZU7_9FIRM</name>